<dbReference type="Pfam" id="PF02518">
    <property type="entry name" value="HATPase_c"/>
    <property type="match status" value="1"/>
</dbReference>
<dbReference type="Gene3D" id="1.10.287.130">
    <property type="match status" value="1"/>
</dbReference>
<dbReference type="EMBL" id="FNRL01000008">
    <property type="protein sequence ID" value="SEA50030.1"/>
    <property type="molecule type" value="Genomic_DNA"/>
</dbReference>
<dbReference type="SMART" id="SM00387">
    <property type="entry name" value="HATPase_c"/>
    <property type="match status" value="1"/>
</dbReference>
<dbReference type="InterPro" id="IPR003594">
    <property type="entry name" value="HATPase_dom"/>
</dbReference>
<dbReference type="InterPro" id="IPR005467">
    <property type="entry name" value="His_kinase_dom"/>
</dbReference>
<dbReference type="PROSITE" id="PS50109">
    <property type="entry name" value="HIS_KIN"/>
    <property type="match status" value="1"/>
</dbReference>
<dbReference type="CDD" id="cd00082">
    <property type="entry name" value="HisKA"/>
    <property type="match status" value="1"/>
</dbReference>
<name>A0A1H4BPM9_9BACT</name>
<dbReference type="CDD" id="cd00075">
    <property type="entry name" value="HATPase"/>
    <property type="match status" value="1"/>
</dbReference>
<evidence type="ECO:0000313" key="6">
    <source>
        <dbReference type="Proteomes" id="UP000199656"/>
    </source>
</evidence>
<dbReference type="GO" id="GO:0000155">
    <property type="term" value="F:phosphorelay sensor kinase activity"/>
    <property type="evidence" value="ECO:0007669"/>
    <property type="project" value="InterPro"/>
</dbReference>
<dbReference type="InterPro" id="IPR036890">
    <property type="entry name" value="HATPase_C_sf"/>
</dbReference>
<dbReference type="Gene3D" id="3.30.565.10">
    <property type="entry name" value="Histidine kinase-like ATPase, C-terminal domain"/>
    <property type="match status" value="1"/>
</dbReference>
<sequence>MREPIISHVVRERSLTEMRSEYISMAMHEIKTPITAISSSIELLETKMQLDELMLPFYQRNLSRIKEEITTLNNMLEDILISGSMAAGNPDTKPEMTDVSAFAKMIRQRYFQQRPDKRQLRIKITGRRRDIYVDQSQLTGILVNLIGNAFKYSQEQAPLLSLSYRKQELCIRVKDKGIGIPEEHIRFLFTPFFRAGNVGDREGAGLGLAIVKRFVTANNGIITVHSDATGTVFTLTFPYASDVAS</sequence>
<dbReference type="SMART" id="SM00388">
    <property type="entry name" value="HisKA"/>
    <property type="match status" value="1"/>
</dbReference>
<evidence type="ECO:0000259" key="4">
    <source>
        <dbReference type="PROSITE" id="PS50109"/>
    </source>
</evidence>
<keyword evidence="3" id="KW-0597">Phosphoprotein</keyword>
<dbReference type="STRING" id="408074.SAMN05660909_02207"/>
<keyword evidence="5" id="KW-0808">Transferase</keyword>
<comment type="catalytic activity">
    <reaction evidence="1">
        <text>ATP + protein L-histidine = ADP + protein N-phospho-L-histidine.</text>
        <dbReference type="EC" id="2.7.13.3"/>
    </reaction>
</comment>
<dbReference type="AlphaFoldDB" id="A0A1H4BPM9"/>
<protein>
    <recommendedName>
        <fullName evidence="2">histidine kinase</fullName>
        <ecNumber evidence="2">2.7.13.3</ecNumber>
    </recommendedName>
</protein>
<feature type="domain" description="Histidine kinase" evidence="4">
    <location>
        <begin position="25"/>
        <end position="241"/>
    </location>
</feature>
<evidence type="ECO:0000256" key="3">
    <source>
        <dbReference type="ARBA" id="ARBA00022553"/>
    </source>
</evidence>
<reference evidence="6" key="1">
    <citation type="submission" date="2016-10" db="EMBL/GenBank/DDBJ databases">
        <authorList>
            <person name="Varghese N."/>
            <person name="Submissions S."/>
        </authorList>
    </citation>
    <scope>NUCLEOTIDE SEQUENCE [LARGE SCALE GENOMIC DNA]</scope>
    <source>
        <strain evidence="6">DSM 23920</strain>
    </source>
</reference>
<dbReference type="PANTHER" id="PTHR43547:SF2">
    <property type="entry name" value="HYBRID SIGNAL TRANSDUCTION HISTIDINE KINASE C"/>
    <property type="match status" value="1"/>
</dbReference>
<dbReference type="PANTHER" id="PTHR43547">
    <property type="entry name" value="TWO-COMPONENT HISTIDINE KINASE"/>
    <property type="match status" value="1"/>
</dbReference>
<keyword evidence="5" id="KW-0418">Kinase</keyword>
<dbReference type="Pfam" id="PF00512">
    <property type="entry name" value="HisKA"/>
    <property type="match status" value="1"/>
</dbReference>
<organism evidence="5 6">
    <name type="scientific">Chitinophaga terrae</name>
    <name type="common">ex Kim and Jung 2007</name>
    <dbReference type="NCBI Taxonomy" id="408074"/>
    <lineage>
        <taxon>Bacteria</taxon>
        <taxon>Pseudomonadati</taxon>
        <taxon>Bacteroidota</taxon>
        <taxon>Chitinophagia</taxon>
        <taxon>Chitinophagales</taxon>
        <taxon>Chitinophagaceae</taxon>
        <taxon>Chitinophaga</taxon>
    </lineage>
</organism>
<dbReference type="SUPFAM" id="SSF47384">
    <property type="entry name" value="Homodimeric domain of signal transducing histidine kinase"/>
    <property type="match status" value="1"/>
</dbReference>
<evidence type="ECO:0000313" key="5">
    <source>
        <dbReference type="EMBL" id="SEA50030.1"/>
    </source>
</evidence>
<dbReference type="RefSeq" id="WP_089761524.1">
    <property type="nucleotide sequence ID" value="NZ_BKAT01000011.1"/>
</dbReference>
<dbReference type="PRINTS" id="PR00344">
    <property type="entry name" value="BCTRLSENSOR"/>
</dbReference>
<evidence type="ECO:0000256" key="2">
    <source>
        <dbReference type="ARBA" id="ARBA00012438"/>
    </source>
</evidence>
<dbReference type="SUPFAM" id="SSF55874">
    <property type="entry name" value="ATPase domain of HSP90 chaperone/DNA topoisomerase II/histidine kinase"/>
    <property type="match status" value="1"/>
</dbReference>
<accession>A0A1H4BPM9</accession>
<gene>
    <name evidence="5" type="ORF">SAMN05660909_02207</name>
</gene>
<dbReference type="Proteomes" id="UP000199656">
    <property type="component" value="Unassembled WGS sequence"/>
</dbReference>
<dbReference type="OrthoDB" id="9808408at2"/>
<keyword evidence="6" id="KW-1185">Reference proteome</keyword>
<dbReference type="InterPro" id="IPR004358">
    <property type="entry name" value="Sig_transdc_His_kin-like_C"/>
</dbReference>
<dbReference type="InterPro" id="IPR003661">
    <property type="entry name" value="HisK_dim/P_dom"/>
</dbReference>
<dbReference type="EC" id="2.7.13.3" evidence="2"/>
<proteinExistence type="predicted"/>
<dbReference type="InterPro" id="IPR036097">
    <property type="entry name" value="HisK_dim/P_sf"/>
</dbReference>
<evidence type="ECO:0000256" key="1">
    <source>
        <dbReference type="ARBA" id="ARBA00000085"/>
    </source>
</evidence>